<evidence type="ECO:0000313" key="2">
    <source>
        <dbReference type="Proteomes" id="UP000266673"/>
    </source>
</evidence>
<proteinExistence type="predicted"/>
<evidence type="ECO:0000313" key="1">
    <source>
        <dbReference type="EMBL" id="RIB02086.1"/>
    </source>
</evidence>
<dbReference type="AlphaFoldDB" id="A0A397U4V4"/>
<keyword evidence="2" id="KW-1185">Reference proteome</keyword>
<dbReference type="STRING" id="44941.A0A397U4V4"/>
<dbReference type="Proteomes" id="UP000266673">
    <property type="component" value="Unassembled WGS sequence"/>
</dbReference>
<reference evidence="1 2" key="1">
    <citation type="submission" date="2018-06" db="EMBL/GenBank/DDBJ databases">
        <title>Comparative genomics reveals the genomic features of Rhizophagus irregularis, R. cerebriforme, R. diaphanum and Gigaspora rosea, and their symbiotic lifestyle signature.</title>
        <authorList>
            <person name="Morin E."/>
            <person name="San Clemente H."/>
            <person name="Chen E.C.H."/>
            <person name="De La Providencia I."/>
            <person name="Hainaut M."/>
            <person name="Kuo A."/>
            <person name="Kohler A."/>
            <person name="Murat C."/>
            <person name="Tang N."/>
            <person name="Roy S."/>
            <person name="Loubradou J."/>
            <person name="Henrissat B."/>
            <person name="Grigoriev I.V."/>
            <person name="Corradi N."/>
            <person name="Roux C."/>
            <person name="Martin F.M."/>
        </authorList>
    </citation>
    <scope>NUCLEOTIDE SEQUENCE [LARGE SCALE GENOMIC DNA]</scope>
    <source>
        <strain evidence="1 2">DAOM 194757</strain>
    </source>
</reference>
<gene>
    <name evidence="1" type="ORF">C2G38_2228829</name>
</gene>
<comment type="caution">
    <text evidence="1">The sequence shown here is derived from an EMBL/GenBank/DDBJ whole genome shotgun (WGS) entry which is preliminary data.</text>
</comment>
<protein>
    <submittedName>
        <fullName evidence="1">Uncharacterized protein</fullName>
    </submittedName>
</protein>
<sequence>MERFIKVPDGSYSDENGEEQIEKRTFAVCGGATMENLFSMVFKFQKFHNRSKTVFINGGSHLLVDITAPVRCEEGVNLSVQFDVIRKDIRPIESTLKPLSVDRNIFSDSRKINDTAKKPTGVKNYLEKGERQAVFIGSEYDYLVYPKDSKPGDLLLERLSFVNS</sequence>
<dbReference type="EMBL" id="QKWP01002822">
    <property type="protein sequence ID" value="RIB02086.1"/>
    <property type="molecule type" value="Genomic_DNA"/>
</dbReference>
<name>A0A397U4V4_9GLOM</name>
<dbReference type="OrthoDB" id="10588840at2759"/>
<accession>A0A397U4V4</accession>
<organism evidence="1 2">
    <name type="scientific">Gigaspora rosea</name>
    <dbReference type="NCBI Taxonomy" id="44941"/>
    <lineage>
        <taxon>Eukaryota</taxon>
        <taxon>Fungi</taxon>
        <taxon>Fungi incertae sedis</taxon>
        <taxon>Mucoromycota</taxon>
        <taxon>Glomeromycotina</taxon>
        <taxon>Glomeromycetes</taxon>
        <taxon>Diversisporales</taxon>
        <taxon>Gigasporaceae</taxon>
        <taxon>Gigaspora</taxon>
    </lineage>
</organism>